<dbReference type="InterPro" id="IPR011992">
    <property type="entry name" value="EF-hand-dom_pair"/>
</dbReference>
<keyword evidence="2" id="KW-0677">Repeat</keyword>
<keyword evidence="1" id="KW-0479">Metal-binding</keyword>
<dbReference type="GO" id="GO:0046872">
    <property type="term" value="F:metal ion binding"/>
    <property type="evidence" value="ECO:0007669"/>
    <property type="project" value="UniProtKB-KW"/>
</dbReference>
<dbReference type="InterPro" id="IPR002048">
    <property type="entry name" value="EF_hand_dom"/>
</dbReference>
<evidence type="ECO:0000256" key="3">
    <source>
        <dbReference type="ARBA" id="ARBA00022837"/>
    </source>
</evidence>
<dbReference type="FunFam" id="1.10.238.10:FF:000003">
    <property type="entry name" value="Calmodulin A"/>
    <property type="match status" value="1"/>
</dbReference>
<feature type="domain" description="EF-hand" evidence="5">
    <location>
        <begin position="39"/>
        <end position="74"/>
    </location>
</feature>
<dbReference type="PANTHER" id="PTHR10891">
    <property type="entry name" value="EF-HAND CALCIUM-BINDING DOMAIN CONTAINING PROTEIN"/>
    <property type="match status" value="1"/>
</dbReference>
<evidence type="ECO:0000313" key="6">
    <source>
        <dbReference type="EMBL" id="KAL3505254.1"/>
    </source>
</evidence>
<feature type="compositionally biased region" description="Low complexity" evidence="4">
    <location>
        <begin position="26"/>
        <end position="37"/>
    </location>
</feature>
<reference evidence="6 7" key="1">
    <citation type="submission" date="2024-11" db="EMBL/GenBank/DDBJ databases">
        <title>A near-complete genome assembly of Cinchona calisaya.</title>
        <authorList>
            <person name="Lian D.C."/>
            <person name="Zhao X.W."/>
            <person name="Wei L."/>
        </authorList>
    </citation>
    <scope>NUCLEOTIDE SEQUENCE [LARGE SCALE GENOMIC DNA]</scope>
    <source>
        <tissue evidence="6">Nenye</tissue>
    </source>
</reference>
<evidence type="ECO:0000313" key="7">
    <source>
        <dbReference type="Proteomes" id="UP001630127"/>
    </source>
</evidence>
<organism evidence="6 7">
    <name type="scientific">Cinchona calisaya</name>
    <dbReference type="NCBI Taxonomy" id="153742"/>
    <lineage>
        <taxon>Eukaryota</taxon>
        <taxon>Viridiplantae</taxon>
        <taxon>Streptophyta</taxon>
        <taxon>Embryophyta</taxon>
        <taxon>Tracheophyta</taxon>
        <taxon>Spermatophyta</taxon>
        <taxon>Magnoliopsida</taxon>
        <taxon>eudicotyledons</taxon>
        <taxon>Gunneridae</taxon>
        <taxon>Pentapetalae</taxon>
        <taxon>asterids</taxon>
        <taxon>lamiids</taxon>
        <taxon>Gentianales</taxon>
        <taxon>Rubiaceae</taxon>
        <taxon>Cinchonoideae</taxon>
        <taxon>Cinchoneae</taxon>
        <taxon>Cinchona</taxon>
    </lineage>
</organism>
<evidence type="ECO:0000256" key="4">
    <source>
        <dbReference type="SAM" id="MobiDB-lite"/>
    </source>
</evidence>
<dbReference type="PROSITE" id="PS00018">
    <property type="entry name" value="EF_HAND_1"/>
    <property type="match status" value="3"/>
</dbReference>
<proteinExistence type="predicted"/>
<feature type="domain" description="EF-hand" evidence="5">
    <location>
        <begin position="75"/>
        <end position="110"/>
    </location>
</feature>
<comment type="caution">
    <text evidence="6">The sequence shown here is derived from an EMBL/GenBank/DDBJ whole genome shotgun (WGS) entry which is preliminary data.</text>
</comment>
<dbReference type="EMBL" id="JBJUIK010000014">
    <property type="protein sequence ID" value="KAL3505254.1"/>
    <property type="molecule type" value="Genomic_DNA"/>
</dbReference>
<protein>
    <recommendedName>
        <fullName evidence="5">EF-hand domain-containing protein</fullName>
    </recommendedName>
</protein>
<feature type="domain" description="EF-hand" evidence="5">
    <location>
        <begin position="150"/>
        <end position="180"/>
    </location>
</feature>
<accession>A0ABD2YGU3</accession>
<sequence>MAKASKIWFVNKTLKLSLPVFRSKSKSSSTSNSSPKSSTKEDELRQVFAYFDDNKDGKISVEELRAYFASVGDSLSREEALRIINEFDKDGDNLLEFREFVQLIEQDDHKDDGENYIIKKAFEMFEVEKGSGCITPNGLQQVLNRLGDAKSLQECKAMIRVYDLDGNGVLDFNEFYKMMS</sequence>
<dbReference type="PROSITE" id="PS50222">
    <property type="entry name" value="EF_HAND_2"/>
    <property type="match status" value="3"/>
</dbReference>
<dbReference type="AlphaFoldDB" id="A0ABD2YGU3"/>
<dbReference type="Proteomes" id="UP001630127">
    <property type="component" value="Unassembled WGS sequence"/>
</dbReference>
<dbReference type="SMART" id="SM00054">
    <property type="entry name" value="EFh"/>
    <property type="match status" value="4"/>
</dbReference>
<dbReference type="InterPro" id="IPR039647">
    <property type="entry name" value="EF_hand_pair_protein_CML-like"/>
</dbReference>
<name>A0ABD2YGU3_9GENT</name>
<evidence type="ECO:0000256" key="2">
    <source>
        <dbReference type="ARBA" id="ARBA00022737"/>
    </source>
</evidence>
<keyword evidence="7" id="KW-1185">Reference proteome</keyword>
<keyword evidence="3" id="KW-0106">Calcium</keyword>
<gene>
    <name evidence="6" type="ORF">ACH5RR_035095</name>
</gene>
<dbReference type="Gene3D" id="1.10.238.10">
    <property type="entry name" value="EF-hand"/>
    <property type="match status" value="2"/>
</dbReference>
<dbReference type="CDD" id="cd00051">
    <property type="entry name" value="EFh"/>
    <property type="match status" value="1"/>
</dbReference>
<evidence type="ECO:0000256" key="1">
    <source>
        <dbReference type="ARBA" id="ARBA00022723"/>
    </source>
</evidence>
<dbReference type="Pfam" id="PF13499">
    <property type="entry name" value="EF-hand_7"/>
    <property type="match status" value="2"/>
</dbReference>
<dbReference type="SUPFAM" id="SSF47473">
    <property type="entry name" value="EF-hand"/>
    <property type="match status" value="1"/>
</dbReference>
<dbReference type="InterPro" id="IPR018247">
    <property type="entry name" value="EF_Hand_1_Ca_BS"/>
</dbReference>
<evidence type="ECO:0000259" key="5">
    <source>
        <dbReference type="PROSITE" id="PS50222"/>
    </source>
</evidence>
<feature type="region of interest" description="Disordered" evidence="4">
    <location>
        <begin position="22"/>
        <end position="41"/>
    </location>
</feature>